<sequence>MDKLILGFITGILFAAVVRLLVINIREKRGLHEAKFRPKRLSSKARYVLRKVVFDFSIKKFNRDFVVNIKIKESIVMQLIHRAHFPELNIEESDIAFGIAIYIPLKPLSMAQRQKLERLLNEEVGKFVTVEQPFAYFLVDIRIAARFGGYLLARILKEIFRSEDADFELADEGSLPYR</sequence>
<organism evidence="2 3">
    <name type="scientific">Chryseolinea soli</name>
    <dbReference type="NCBI Taxonomy" id="2321403"/>
    <lineage>
        <taxon>Bacteria</taxon>
        <taxon>Pseudomonadati</taxon>
        <taxon>Bacteroidota</taxon>
        <taxon>Cytophagia</taxon>
        <taxon>Cytophagales</taxon>
        <taxon>Fulvivirgaceae</taxon>
        <taxon>Chryseolinea</taxon>
    </lineage>
</organism>
<evidence type="ECO:0000313" key="2">
    <source>
        <dbReference type="EMBL" id="AYB33475.1"/>
    </source>
</evidence>
<dbReference type="KEGG" id="chk:D4L85_24080"/>
<keyword evidence="1" id="KW-0472">Membrane</keyword>
<dbReference type="EMBL" id="CP032382">
    <property type="protein sequence ID" value="AYB33475.1"/>
    <property type="molecule type" value="Genomic_DNA"/>
</dbReference>
<name>A0A385SU28_9BACT</name>
<reference evidence="3" key="1">
    <citation type="submission" date="2018-09" db="EMBL/GenBank/DDBJ databases">
        <title>Chryseolinea sp. KIS68-18 isolated from soil.</title>
        <authorList>
            <person name="Weon H.-Y."/>
            <person name="Kwon S.-W."/>
            <person name="Lee S.A."/>
        </authorList>
    </citation>
    <scope>NUCLEOTIDE SEQUENCE [LARGE SCALE GENOMIC DNA]</scope>
    <source>
        <strain evidence="3">KIS68-18</strain>
    </source>
</reference>
<dbReference type="OrthoDB" id="992339at2"/>
<proteinExistence type="predicted"/>
<dbReference type="RefSeq" id="WP_119756709.1">
    <property type="nucleotide sequence ID" value="NZ_CP032382.1"/>
</dbReference>
<keyword evidence="1" id="KW-1133">Transmembrane helix</keyword>
<dbReference type="AlphaFoldDB" id="A0A385SU28"/>
<feature type="transmembrane region" description="Helical" evidence="1">
    <location>
        <begin position="6"/>
        <end position="25"/>
    </location>
</feature>
<gene>
    <name evidence="2" type="ORF">D4L85_24080</name>
</gene>
<keyword evidence="3" id="KW-1185">Reference proteome</keyword>
<dbReference type="Proteomes" id="UP000266183">
    <property type="component" value="Chromosome"/>
</dbReference>
<protein>
    <submittedName>
        <fullName evidence="2">Uncharacterized protein</fullName>
    </submittedName>
</protein>
<keyword evidence="1" id="KW-0812">Transmembrane</keyword>
<evidence type="ECO:0000256" key="1">
    <source>
        <dbReference type="SAM" id="Phobius"/>
    </source>
</evidence>
<accession>A0A385SU28</accession>
<evidence type="ECO:0000313" key="3">
    <source>
        <dbReference type="Proteomes" id="UP000266183"/>
    </source>
</evidence>